<protein>
    <submittedName>
        <fullName evidence="1">Uncharacterized protein</fullName>
    </submittedName>
</protein>
<dbReference type="RefSeq" id="WP_368390993.1">
    <property type="nucleotide sequence ID" value="NZ_JBFRYC010000002.1"/>
</dbReference>
<proteinExistence type="predicted"/>
<gene>
    <name evidence="1" type="ORF">AB4874_03770</name>
</gene>
<evidence type="ECO:0000313" key="2">
    <source>
        <dbReference type="Proteomes" id="UP001557465"/>
    </source>
</evidence>
<evidence type="ECO:0000313" key="1">
    <source>
        <dbReference type="EMBL" id="MEX1660768.1"/>
    </source>
</evidence>
<organism evidence="1 2">
    <name type="scientific">Thioclava arctica</name>
    <dbReference type="NCBI Taxonomy" id="3238301"/>
    <lineage>
        <taxon>Bacteria</taxon>
        <taxon>Pseudomonadati</taxon>
        <taxon>Pseudomonadota</taxon>
        <taxon>Alphaproteobacteria</taxon>
        <taxon>Rhodobacterales</taxon>
        <taxon>Paracoccaceae</taxon>
        <taxon>Thioclava</taxon>
    </lineage>
</organism>
<reference evidence="1 2" key="1">
    <citation type="journal article" date="2011" name="Int. J. Syst. Evol. Microbiol.">
        <title>Zhongshania antarctica gen. nov., sp. nov. and Zhongshania guokunii sp. nov., gammaproteobacteria respectively isolated from coastal attached (fast) ice and surface seawater of the Antarctic.</title>
        <authorList>
            <person name="Li H.J."/>
            <person name="Zhang X.Y."/>
            <person name="Chen C.X."/>
            <person name="Zhang Y.J."/>
            <person name="Gao Z.M."/>
            <person name="Yu Y."/>
            <person name="Chen X.L."/>
            <person name="Chen B."/>
            <person name="Zhang Y.Z."/>
        </authorList>
    </citation>
    <scope>NUCLEOTIDE SEQUENCE [LARGE SCALE GENOMIC DNA]</scope>
    <source>
        <strain evidence="1 2">15-R06ZXC-3</strain>
    </source>
</reference>
<sequence>MNFVCAFFQSNYVGRNGCGADRSCRRSVNCHGQGWGAAIRFDRWLKRAVLAHRDARPVSAQGAGGAGATPLVWFDANAGYLISQKYRREQSFSKALGLPARIVINDRYRDWVEIYPILKTRDLLIKGRWRDGDVILSASLQEPLKEAA</sequence>
<comment type="caution">
    <text evidence="1">The sequence shown here is derived from an EMBL/GenBank/DDBJ whole genome shotgun (WGS) entry which is preliminary data.</text>
</comment>
<keyword evidence="2" id="KW-1185">Reference proteome</keyword>
<accession>A0ABV3TGV9</accession>
<dbReference type="EMBL" id="JBFRYC010000002">
    <property type="protein sequence ID" value="MEX1660768.1"/>
    <property type="molecule type" value="Genomic_DNA"/>
</dbReference>
<name>A0ABV3TGV9_9RHOB</name>
<dbReference type="Proteomes" id="UP001557465">
    <property type="component" value="Unassembled WGS sequence"/>
</dbReference>